<feature type="region of interest" description="Disordered" evidence="1">
    <location>
        <begin position="1"/>
        <end position="20"/>
    </location>
</feature>
<feature type="transmembrane region" description="Helical" evidence="2">
    <location>
        <begin position="285"/>
        <end position="306"/>
    </location>
</feature>
<evidence type="ECO:0000256" key="1">
    <source>
        <dbReference type="SAM" id="MobiDB-lite"/>
    </source>
</evidence>
<proteinExistence type="predicted"/>
<dbReference type="EMBL" id="BAHC01000233">
    <property type="protein sequence ID" value="GAB93612.1"/>
    <property type="molecule type" value="Genomic_DNA"/>
</dbReference>
<organism evidence="3 4">
    <name type="scientific">Gordonia rhizosphera NBRC 16068</name>
    <dbReference type="NCBI Taxonomy" id="1108045"/>
    <lineage>
        <taxon>Bacteria</taxon>
        <taxon>Bacillati</taxon>
        <taxon>Actinomycetota</taxon>
        <taxon>Actinomycetes</taxon>
        <taxon>Mycobacteriales</taxon>
        <taxon>Gordoniaceae</taxon>
        <taxon>Gordonia</taxon>
    </lineage>
</organism>
<feature type="transmembrane region" description="Helical" evidence="2">
    <location>
        <begin position="334"/>
        <end position="353"/>
    </location>
</feature>
<gene>
    <name evidence="3" type="ORF">GORHZ_233_00230</name>
</gene>
<comment type="caution">
    <text evidence="3">The sequence shown here is derived from an EMBL/GenBank/DDBJ whole genome shotgun (WGS) entry which is preliminary data.</text>
</comment>
<evidence type="ECO:0000256" key="2">
    <source>
        <dbReference type="SAM" id="Phobius"/>
    </source>
</evidence>
<keyword evidence="2" id="KW-0812">Transmembrane</keyword>
<reference evidence="3 4" key="1">
    <citation type="submission" date="2012-08" db="EMBL/GenBank/DDBJ databases">
        <title>Whole genome shotgun sequence of Gordonia rhizosphera NBRC 16068.</title>
        <authorList>
            <person name="Takarada H."/>
            <person name="Isaki S."/>
            <person name="Hosoyama A."/>
            <person name="Tsuchikane K."/>
            <person name="Katsumata H."/>
            <person name="Baba S."/>
            <person name="Ohji S."/>
            <person name="Yamazaki S."/>
            <person name="Fujita N."/>
        </authorList>
    </citation>
    <scope>NUCLEOTIDE SEQUENCE [LARGE SCALE GENOMIC DNA]</scope>
    <source>
        <strain evidence="3 4">NBRC 16068</strain>
    </source>
</reference>
<protein>
    <recommendedName>
        <fullName evidence="5">Integral membrane protein</fullName>
    </recommendedName>
</protein>
<feature type="transmembrane region" description="Helical" evidence="2">
    <location>
        <begin position="393"/>
        <end position="410"/>
    </location>
</feature>
<evidence type="ECO:0000313" key="3">
    <source>
        <dbReference type="EMBL" id="GAB93612.1"/>
    </source>
</evidence>
<dbReference type="eggNOG" id="ENOG502ZB54">
    <property type="taxonomic scope" value="Bacteria"/>
</dbReference>
<feature type="region of interest" description="Disordered" evidence="1">
    <location>
        <begin position="442"/>
        <end position="493"/>
    </location>
</feature>
<feature type="compositionally biased region" description="Polar residues" evidence="1">
    <location>
        <begin position="1"/>
        <end position="15"/>
    </location>
</feature>
<name>K6WN91_9ACTN</name>
<feature type="transmembrane region" description="Helical" evidence="2">
    <location>
        <begin position="416"/>
        <end position="436"/>
    </location>
</feature>
<feature type="compositionally biased region" description="Low complexity" evidence="1">
    <location>
        <begin position="478"/>
        <end position="493"/>
    </location>
</feature>
<dbReference type="RefSeq" id="WP_006339014.1">
    <property type="nucleotide sequence ID" value="NZ_BAHC01000233.1"/>
</dbReference>
<sequence>MESSSAAEDNSSPLSSDERAELERLRAEVATLRPEPRRERHLGRRIGVWFLVFLTALLALLSVTTNYVRSEILDTNHYVATVTPLASNPAVQDQVTTSINDAIDQHIDINKLVTDSLQGLTEAAAPDRPRIDQAVDGLAPLLASQATNFVHSTVASFVKSQQFKDLWVTVNRAAHQSVVAVVTGDTKHAAVDVSDTGTIAIELGPIIDQVKQQLEDRGFGFASAIPSINKKFVIFESPELARAQGLVSALDKVATILPWLAILAALGAVLAAGHGRRLRTTVSVGIAMVIAMLLLALGLLIGRFFYLNAIPTDVLSVPAARAIFDTMVAPLRTALRAVAVLGLVIAAIAFFAGGSRSASAVRSGIGRGFAAVDARRSNRAPNEVERLAWQLRIPVRIAIVVIAALMLVFWDYPTAMVVIWTVVIAGAVLVGFEFLIAPARRSPRPAVDGPPEGEPSQGESEADTEPISGETKTEPIPTDADSGSSSSDVATDH</sequence>
<feature type="transmembrane region" description="Helical" evidence="2">
    <location>
        <begin position="46"/>
        <end position="68"/>
    </location>
</feature>
<keyword evidence="4" id="KW-1185">Reference proteome</keyword>
<keyword evidence="2" id="KW-1133">Transmembrane helix</keyword>
<feature type="transmembrane region" description="Helical" evidence="2">
    <location>
        <begin position="256"/>
        <end position="273"/>
    </location>
</feature>
<accession>K6WN91</accession>
<keyword evidence="2" id="KW-0472">Membrane</keyword>
<dbReference type="OrthoDB" id="4350291at2"/>
<dbReference type="STRING" id="1108045.GORHZ_233_00230"/>
<evidence type="ECO:0000313" key="4">
    <source>
        <dbReference type="Proteomes" id="UP000008363"/>
    </source>
</evidence>
<evidence type="ECO:0008006" key="5">
    <source>
        <dbReference type="Google" id="ProtNLM"/>
    </source>
</evidence>
<dbReference type="AlphaFoldDB" id="K6WN91"/>
<dbReference type="Proteomes" id="UP000008363">
    <property type="component" value="Unassembled WGS sequence"/>
</dbReference>